<feature type="binding site" evidence="7">
    <location>
        <position position="61"/>
    </location>
    <ligand>
        <name>5-hydroxyisourate</name>
        <dbReference type="ChEBI" id="CHEBI:18072"/>
    </ligand>
</feature>
<proteinExistence type="inferred from homology"/>
<dbReference type="NCBIfam" id="TIGR03383">
    <property type="entry name" value="urate_oxi"/>
    <property type="match status" value="1"/>
</dbReference>
<dbReference type="PANTHER" id="PTHR42874">
    <property type="entry name" value="URICASE"/>
    <property type="match status" value="1"/>
</dbReference>
<dbReference type="GO" id="GO:0004846">
    <property type="term" value="F:urate oxidase activity"/>
    <property type="evidence" value="ECO:0007669"/>
    <property type="project" value="UniProtKB-EC"/>
</dbReference>
<evidence type="ECO:0000256" key="6">
    <source>
        <dbReference type="PIRSR" id="PIRSR000241-1"/>
    </source>
</evidence>
<dbReference type="Proteomes" id="UP000075714">
    <property type="component" value="Unassembled WGS sequence"/>
</dbReference>
<comment type="similarity">
    <text evidence="2 5 8">Belongs to the uricase family.</text>
</comment>
<feature type="active site" description="Charge relay system" evidence="6">
    <location>
        <position position="16"/>
    </location>
</feature>
<organism evidence="9 10">
    <name type="scientific">Gonium pectorale</name>
    <name type="common">Green alga</name>
    <dbReference type="NCBI Taxonomy" id="33097"/>
    <lineage>
        <taxon>Eukaryota</taxon>
        <taxon>Viridiplantae</taxon>
        <taxon>Chlorophyta</taxon>
        <taxon>core chlorophytes</taxon>
        <taxon>Chlorophyceae</taxon>
        <taxon>CS clade</taxon>
        <taxon>Chlamydomonadales</taxon>
        <taxon>Volvocaceae</taxon>
        <taxon>Gonium</taxon>
    </lineage>
</organism>
<dbReference type="OrthoDB" id="9992118at2759"/>
<comment type="catalytic activity">
    <reaction evidence="5 8">
        <text>urate + O2 + H2O = 5-hydroxyisourate + H2O2</text>
        <dbReference type="Rhea" id="RHEA:21368"/>
        <dbReference type="ChEBI" id="CHEBI:15377"/>
        <dbReference type="ChEBI" id="CHEBI:15379"/>
        <dbReference type="ChEBI" id="CHEBI:16240"/>
        <dbReference type="ChEBI" id="CHEBI:17775"/>
        <dbReference type="ChEBI" id="CHEBI:18072"/>
        <dbReference type="EC" id="1.7.3.3"/>
    </reaction>
</comment>
<dbReference type="PRINTS" id="PR00093">
    <property type="entry name" value="URICASE"/>
</dbReference>
<dbReference type="InterPro" id="IPR002042">
    <property type="entry name" value="Uricase"/>
</dbReference>
<dbReference type="PIRSF" id="PIRSF000241">
    <property type="entry name" value="Urate_oxidase"/>
    <property type="match status" value="1"/>
</dbReference>
<feature type="binding site" evidence="7">
    <location>
        <position position="62"/>
    </location>
    <ligand>
        <name>urate</name>
        <dbReference type="ChEBI" id="CHEBI:17775"/>
    </ligand>
</feature>
<evidence type="ECO:0000256" key="3">
    <source>
        <dbReference type="ARBA" id="ARBA00022631"/>
    </source>
</evidence>
<comment type="caution">
    <text evidence="9">The sequence shown here is derived from an EMBL/GenBank/DDBJ whole genome shotgun (WGS) entry which is preliminary data.</text>
</comment>
<name>A0A150H2U5_GONPE</name>
<dbReference type="GO" id="GO:0019628">
    <property type="term" value="P:urate catabolic process"/>
    <property type="evidence" value="ECO:0007669"/>
    <property type="project" value="UniProtKB-UniPathway"/>
</dbReference>
<accession>A0A150H2U5</accession>
<comment type="pathway">
    <text evidence="1 5">Purine metabolism; urate degradation; (S)-allantoin from urate: step 1/3.</text>
</comment>
<keyword evidence="3 5" id="KW-0659">Purine metabolism</keyword>
<comment type="function">
    <text evidence="5 8">Catalyzes the oxidation of uric acid to 5-hydroxyisourate, which is further processed to form (S)-allantoin.</text>
</comment>
<dbReference type="AlphaFoldDB" id="A0A150H2U5"/>
<evidence type="ECO:0000256" key="2">
    <source>
        <dbReference type="ARBA" id="ARBA00009760"/>
    </source>
</evidence>
<dbReference type="SUPFAM" id="SSF55620">
    <property type="entry name" value="Tetrahydrobiopterin biosynthesis enzymes-like"/>
    <property type="match status" value="2"/>
</dbReference>
<keyword evidence="10" id="KW-1185">Reference proteome</keyword>
<feature type="binding site" evidence="7">
    <location>
        <position position="61"/>
    </location>
    <ligand>
        <name>O2</name>
        <dbReference type="ChEBI" id="CHEBI:15379"/>
    </ligand>
</feature>
<protein>
    <recommendedName>
        <fullName evidence="5 8">Uricase</fullName>
        <ecNumber evidence="5 8">1.7.3.3</ecNumber>
    </recommendedName>
    <alternativeName>
        <fullName evidence="5">Urate oxidase</fullName>
    </alternativeName>
</protein>
<feature type="binding site" evidence="7">
    <location>
        <position position="181"/>
    </location>
    <ligand>
        <name>5-hydroxyisourate</name>
        <dbReference type="ChEBI" id="CHEBI:18072"/>
    </ligand>
</feature>
<keyword evidence="4 5" id="KW-0560">Oxidoreductase</keyword>
<sequence length="299" mass="33295">MSQSAPYALPFHHHGKSKVRVGRVWREGNVHHMVEWNVNTMIDSDMEHAFIKGENTGMTATDTQKNTVYVVAQRMSQRCTVEQFAIALAQHFVRTYPLVSKAKIYVEQKPWARVQQGGLPHDHGYALQGTEVRTVYVTYDKAGKLDVTAGIKELSVLKTTQSGYEGFLRDQYTLLPEVNDRIMASTVTSTWKYTSQPPCYDAAFNAARGALLEGFLGPAKGGIYSPSVQFTLYDMAKILLDRVPQAESVFLNMPNLHFLPCAPVGSTFKNDVYVATSEPHGNIEAVVTRRTAAPHVSKL</sequence>
<feature type="active site" description="Charge relay system" evidence="6">
    <location>
        <position position="61"/>
    </location>
</feature>
<evidence type="ECO:0000256" key="5">
    <source>
        <dbReference type="PIRNR" id="PIRNR000241"/>
    </source>
</evidence>
<evidence type="ECO:0000313" key="10">
    <source>
        <dbReference type="Proteomes" id="UP000075714"/>
    </source>
</evidence>
<evidence type="ECO:0000256" key="4">
    <source>
        <dbReference type="ARBA" id="ARBA00023002"/>
    </source>
</evidence>
<comment type="subcellular location">
    <subcellularLocation>
        <location evidence="5">Peroxisome</location>
    </subcellularLocation>
</comment>
<evidence type="ECO:0000256" key="7">
    <source>
        <dbReference type="PIRSR" id="PIRSR000241-2"/>
    </source>
</evidence>
<feature type="binding site" evidence="7">
    <location>
        <position position="229"/>
    </location>
    <ligand>
        <name>urate</name>
        <dbReference type="ChEBI" id="CHEBI:17775"/>
    </ligand>
</feature>
<gene>
    <name evidence="9" type="ORF">GPECTOR_2g1451</name>
</gene>
<dbReference type="CDD" id="cd00445">
    <property type="entry name" value="Uricase"/>
    <property type="match status" value="1"/>
</dbReference>
<evidence type="ECO:0000256" key="8">
    <source>
        <dbReference type="RuleBase" id="RU004455"/>
    </source>
</evidence>
<dbReference type="EC" id="1.7.3.3" evidence="5 8"/>
<dbReference type="PANTHER" id="PTHR42874:SF1">
    <property type="entry name" value="URICASE"/>
    <property type="match status" value="1"/>
</dbReference>
<feature type="binding site" evidence="7">
    <location>
        <position position="255"/>
    </location>
    <ligand>
        <name>urate</name>
        <dbReference type="ChEBI" id="CHEBI:17775"/>
    </ligand>
</feature>
<dbReference type="EMBL" id="LSYV01000003">
    <property type="protein sequence ID" value="KXZ55900.1"/>
    <property type="molecule type" value="Genomic_DNA"/>
</dbReference>
<evidence type="ECO:0000313" key="9">
    <source>
        <dbReference type="EMBL" id="KXZ55900.1"/>
    </source>
</evidence>
<dbReference type="Pfam" id="PF01014">
    <property type="entry name" value="Uricase"/>
    <property type="match status" value="2"/>
</dbReference>
<feature type="active site" description="Charge relay system" evidence="6">
    <location>
        <position position="257"/>
    </location>
</feature>
<dbReference type="STRING" id="33097.A0A150H2U5"/>
<feature type="binding site" evidence="7">
    <location>
        <position position="62"/>
    </location>
    <ligand>
        <name>5-hydroxyisourate</name>
        <dbReference type="ChEBI" id="CHEBI:18072"/>
    </ligand>
</feature>
<dbReference type="GO" id="GO:0006145">
    <property type="term" value="P:purine nucleobase catabolic process"/>
    <property type="evidence" value="ECO:0007669"/>
    <property type="project" value="TreeGrafter"/>
</dbReference>
<dbReference type="Gene3D" id="3.10.270.10">
    <property type="entry name" value="Urate Oxidase"/>
    <property type="match status" value="1"/>
</dbReference>
<dbReference type="GO" id="GO:0005777">
    <property type="term" value="C:peroxisome"/>
    <property type="evidence" value="ECO:0007669"/>
    <property type="project" value="UniProtKB-SubCell"/>
</dbReference>
<dbReference type="UniPathway" id="UPA00394">
    <property type="reaction ID" value="UER00650"/>
</dbReference>
<reference evidence="10" key="1">
    <citation type="journal article" date="2016" name="Nat. Commun.">
        <title>The Gonium pectorale genome demonstrates co-option of cell cycle regulation during the evolution of multicellularity.</title>
        <authorList>
            <person name="Hanschen E.R."/>
            <person name="Marriage T.N."/>
            <person name="Ferris P.J."/>
            <person name="Hamaji T."/>
            <person name="Toyoda A."/>
            <person name="Fujiyama A."/>
            <person name="Neme R."/>
            <person name="Noguchi H."/>
            <person name="Minakuchi Y."/>
            <person name="Suzuki M."/>
            <person name="Kawai-Toyooka H."/>
            <person name="Smith D.R."/>
            <person name="Sparks H."/>
            <person name="Anderson J."/>
            <person name="Bakaric R."/>
            <person name="Luria V."/>
            <person name="Karger A."/>
            <person name="Kirschner M.W."/>
            <person name="Durand P.M."/>
            <person name="Michod R.E."/>
            <person name="Nozaki H."/>
            <person name="Olson B.J."/>
        </authorList>
    </citation>
    <scope>NUCLEOTIDE SEQUENCE [LARGE SCALE GENOMIC DNA]</scope>
    <source>
        <strain evidence="10">NIES-2863</strain>
    </source>
</reference>
<keyword evidence="5" id="KW-0576">Peroxisome</keyword>
<feature type="binding site" evidence="7">
    <location>
        <position position="61"/>
    </location>
    <ligand>
        <name>urate</name>
        <dbReference type="ChEBI" id="CHEBI:17775"/>
    </ligand>
</feature>
<evidence type="ECO:0000256" key="1">
    <source>
        <dbReference type="ARBA" id="ARBA00004831"/>
    </source>
</evidence>
<feature type="binding site" evidence="7">
    <location>
        <position position="228"/>
    </location>
    <ligand>
        <name>urate</name>
        <dbReference type="ChEBI" id="CHEBI:17775"/>
    </ligand>
</feature>
<feature type="binding site" evidence="7">
    <location>
        <position position="181"/>
    </location>
    <ligand>
        <name>urate</name>
        <dbReference type="ChEBI" id="CHEBI:17775"/>
    </ligand>
</feature>